<proteinExistence type="predicted"/>
<protein>
    <submittedName>
        <fullName evidence="2">Uncharacterized protein</fullName>
    </submittedName>
</protein>
<dbReference type="Proteomes" id="UP000780801">
    <property type="component" value="Unassembled WGS sequence"/>
</dbReference>
<organism evidence="2 3">
    <name type="scientific">Lunasporangiospora selenospora</name>
    <dbReference type="NCBI Taxonomy" id="979761"/>
    <lineage>
        <taxon>Eukaryota</taxon>
        <taxon>Fungi</taxon>
        <taxon>Fungi incertae sedis</taxon>
        <taxon>Mucoromycota</taxon>
        <taxon>Mortierellomycotina</taxon>
        <taxon>Mortierellomycetes</taxon>
        <taxon>Mortierellales</taxon>
        <taxon>Mortierellaceae</taxon>
        <taxon>Lunasporangiospora</taxon>
    </lineage>
</organism>
<dbReference type="AlphaFoldDB" id="A0A9P6FKF9"/>
<feature type="compositionally biased region" description="Low complexity" evidence="1">
    <location>
        <begin position="59"/>
        <end position="74"/>
    </location>
</feature>
<sequence length="220" mass="23342">MDVLRRDDYNYSLEHVPPSDSHAGDGHRWRTCPVDANAASLDAVATSCADIGFATATSATNSTPPTPSATTASTDQLPGNPQASATALASGTARHDFSPRDTFLHPVATWCRHRVLSIELCSFLFYIFSFPTLPVFPLVLSHGPGLSPGFGLWHGPSPCFGRIKYPAAGPVSPILYAANVPLVSDLADGAHVRFDSRSANFHSCHGDDDGPTLTHRGSDS</sequence>
<feature type="region of interest" description="Disordered" evidence="1">
    <location>
        <begin position="59"/>
        <end position="90"/>
    </location>
</feature>
<keyword evidence="3" id="KW-1185">Reference proteome</keyword>
<gene>
    <name evidence="2" type="ORF">BGW38_009145</name>
</gene>
<feature type="non-terminal residue" evidence="2">
    <location>
        <position position="220"/>
    </location>
</feature>
<name>A0A9P6FKF9_9FUNG</name>
<feature type="compositionally biased region" description="Polar residues" evidence="1">
    <location>
        <begin position="75"/>
        <end position="89"/>
    </location>
</feature>
<comment type="caution">
    <text evidence="2">The sequence shown here is derived from an EMBL/GenBank/DDBJ whole genome shotgun (WGS) entry which is preliminary data.</text>
</comment>
<dbReference type="EMBL" id="JAABOA010006594">
    <property type="protein sequence ID" value="KAF9557710.1"/>
    <property type="molecule type" value="Genomic_DNA"/>
</dbReference>
<evidence type="ECO:0000313" key="2">
    <source>
        <dbReference type="EMBL" id="KAF9557710.1"/>
    </source>
</evidence>
<feature type="region of interest" description="Disordered" evidence="1">
    <location>
        <begin position="1"/>
        <end position="27"/>
    </location>
</feature>
<evidence type="ECO:0000313" key="3">
    <source>
        <dbReference type="Proteomes" id="UP000780801"/>
    </source>
</evidence>
<accession>A0A9P6FKF9</accession>
<evidence type="ECO:0000256" key="1">
    <source>
        <dbReference type="SAM" id="MobiDB-lite"/>
    </source>
</evidence>
<reference evidence="2" key="1">
    <citation type="journal article" date="2020" name="Fungal Divers.">
        <title>Resolving the Mortierellaceae phylogeny through synthesis of multi-gene phylogenetics and phylogenomics.</title>
        <authorList>
            <person name="Vandepol N."/>
            <person name="Liber J."/>
            <person name="Desiro A."/>
            <person name="Na H."/>
            <person name="Kennedy M."/>
            <person name="Barry K."/>
            <person name="Grigoriev I.V."/>
            <person name="Miller A.N."/>
            <person name="O'Donnell K."/>
            <person name="Stajich J.E."/>
            <person name="Bonito G."/>
        </authorList>
    </citation>
    <scope>NUCLEOTIDE SEQUENCE</scope>
    <source>
        <strain evidence="2">KOD1015</strain>
    </source>
</reference>